<comment type="caution">
    <text evidence="8">The sequence shown here is derived from an EMBL/GenBank/DDBJ whole genome shotgun (WGS) entry which is preliminary data.</text>
</comment>
<dbReference type="Pfam" id="PF25549">
    <property type="entry name" value="DUF7927"/>
    <property type="match status" value="1"/>
</dbReference>
<keyword evidence="9" id="KW-1185">Reference proteome</keyword>
<feature type="region of interest" description="Disordered" evidence="4">
    <location>
        <begin position="1499"/>
        <end position="1518"/>
    </location>
</feature>
<reference evidence="9" key="1">
    <citation type="journal article" date="2019" name="Int. J. Syst. Evol. Microbiol.">
        <title>The Global Catalogue of Microorganisms (GCM) 10K type strain sequencing project: providing services to taxonomists for standard genome sequencing and annotation.</title>
        <authorList>
            <consortium name="The Broad Institute Genomics Platform"/>
            <consortium name="The Broad Institute Genome Sequencing Center for Infectious Disease"/>
            <person name="Wu L."/>
            <person name="Ma J."/>
        </authorList>
    </citation>
    <scope>NUCLEOTIDE SEQUENCE [LARGE SCALE GENOMIC DNA]</scope>
    <source>
        <strain evidence="9">CCM 7044</strain>
    </source>
</reference>
<feature type="domain" description="SpaA-like prealbumin fold" evidence="6">
    <location>
        <begin position="272"/>
        <end position="365"/>
    </location>
</feature>
<feature type="transmembrane region" description="Helical" evidence="5">
    <location>
        <begin position="2030"/>
        <end position="2048"/>
    </location>
</feature>
<keyword evidence="5" id="KW-0812">Transmembrane</keyword>
<evidence type="ECO:0000259" key="7">
    <source>
        <dbReference type="Pfam" id="PF25549"/>
    </source>
</evidence>
<dbReference type="InterPro" id="IPR057687">
    <property type="entry name" value="DUF7927"/>
</dbReference>
<name>A0ABW5W1C2_9MICO</name>
<feature type="compositionally biased region" description="Acidic residues" evidence="4">
    <location>
        <begin position="1499"/>
        <end position="1510"/>
    </location>
</feature>
<dbReference type="Gene3D" id="2.60.40.10">
    <property type="entry name" value="Immunoglobulins"/>
    <property type="match status" value="15"/>
</dbReference>
<feature type="domain" description="SpaA-like prealbumin fold" evidence="6">
    <location>
        <begin position="1577"/>
        <end position="1655"/>
    </location>
</feature>
<feature type="domain" description="SpaA-like prealbumin fold" evidence="6">
    <location>
        <begin position="1681"/>
        <end position="1758"/>
    </location>
</feature>
<organism evidence="8 9">
    <name type="scientific">Promicromonospora vindobonensis</name>
    <dbReference type="NCBI Taxonomy" id="195748"/>
    <lineage>
        <taxon>Bacteria</taxon>
        <taxon>Bacillati</taxon>
        <taxon>Actinomycetota</taxon>
        <taxon>Actinomycetes</taxon>
        <taxon>Micrococcales</taxon>
        <taxon>Promicromonosporaceae</taxon>
        <taxon>Promicromonospora</taxon>
    </lineage>
</organism>
<dbReference type="Proteomes" id="UP001597479">
    <property type="component" value="Unassembled WGS sequence"/>
</dbReference>
<keyword evidence="5" id="KW-1133">Transmembrane helix</keyword>
<feature type="domain" description="SpaA-like prealbumin fold" evidence="6">
    <location>
        <begin position="699"/>
        <end position="775"/>
    </location>
</feature>
<evidence type="ECO:0000313" key="9">
    <source>
        <dbReference type="Proteomes" id="UP001597479"/>
    </source>
</evidence>
<evidence type="ECO:0000256" key="4">
    <source>
        <dbReference type="SAM" id="MobiDB-lite"/>
    </source>
</evidence>
<gene>
    <name evidence="8" type="ORF">ACFS27_29490</name>
</gene>
<dbReference type="InterPro" id="IPR013783">
    <property type="entry name" value="Ig-like_fold"/>
</dbReference>
<dbReference type="EMBL" id="JBHUOG010000002">
    <property type="protein sequence ID" value="MFD2797724.1"/>
    <property type="molecule type" value="Genomic_DNA"/>
</dbReference>
<feature type="domain" description="SpaA-like prealbumin fold" evidence="6">
    <location>
        <begin position="1143"/>
        <end position="1236"/>
    </location>
</feature>
<evidence type="ECO:0000256" key="3">
    <source>
        <dbReference type="ARBA" id="ARBA00022729"/>
    </source>
</evidence>
<feature type="domain" description="SpaA-like prealbumin fold" evidence="6">
    <location>
        <begin position="1786"/>
        <end position="1863"/>
    </location>
</feature>
<sequence>MSLVLGLSGVVAPPAQANATGNVVIGDFEIDGNFYEGFDNSTTSTAPVDPPGDDWGTPAVEGAAAHVVDGIGSGDTTVLGSGHEDRPLSEWSNAAQGNAPGASDIQNVWAYDRVVDGDLYAFFAWNRVATQGQVTWYLELNQRQNTVNGNNVSVPNRSEGDLRVTLRRSGSELSVLAVDRWVGPADTGWESAPATDIEGRVNDSAITLPDGERAAQLFLEFGMNISALFGEESCGFGDFIAMNVRSTAGGATAELKDYLNQPVAIESTCAALTIEKNDEQGRPVGGSTFTVSPNPLPGGTGDGLEIADNDENDADPADGVIRVPTVEPGVEYTVTESGPPPGYLGADAQTVTPSESADETVTFVNSLGSISWQKRDAATGELICCATFRVQGTAGAAAQDPWNVDFEITDNDGSPGANPEDGLLTAANLPTGTYTVTEIVPPAGYELPPGEEASVSGIEITAANPDATITAPFEDPQVLTDLTLRKTDAESGDLLDGAVFQLYRDDGDGVGDEPDEGDEPVGEPCTTGRDGTGLCTVTDLPFGAYYWYEVSPPPGHVAPDDRTSPLIPVTAANAGTEQTFTYANGRSPGTMQVEKLDAVGGEPLGGAVFELFLDDGDGVPSDGDTLVGGCVTLAQTTRLGPGACQVEGLDYGTYIWVEVRAPRGFTLPDPPYSAPVTITAENVDEVQVSTFEDPRELSELTVQKLEAGDGAPLAGATFDLVEDTNANGAYDQGADEVVGSCETAGADGTCSVGSLDFGTYFWVETAPPTGYGPANPQVSGAITINAQIAGTDLPVATFENPRLRSELVVGKVDGSTQQPLENGHFALFLDDDGDGEDGVTDGAPDVDDTLIGTCSTGLPAGTCSVGDLDFGTYYWFETAAPAGYQLPQDRTSPMITVDATNAGGQIEPTTFADPQVASTLAVQKVDESDQETTLAGAEFALYLDDDGDGADGVTGGAPDPDDTQVETCTTAGADGTCSIDDLGFGTYYWFEVTAPPGYGLPTDRTSAMIVVDASDAGGTFPVTTFADPRLLTDLSVLKVDAEGGAPLDGAVFQLYQDDGDGVADGPAGADQPVGDACTTGDDGDGLCTAGDLDFGEYYWYEVDVPPGYEIPDDRTSEIVTIGPANAGEALTVQFSNPRTLSRLDVQKLDASDQAPLAGGEFALYLDTDGDGAGGVTDDGPDPDDTRIATCTTEGTDGTCGLAGLDFGTYYWFEVAAPAGYDLPDDRTSAMVTIDASTAGTELPVTAFADPRLLSALTVQKLDAETTDPLPGGVFRLYRDTDGDGVGAGPDPDDELIDECTTTGDAGSCSIGALDFGDYYWFEAAAPPGYELPADRTGGVITVDATNAGTEIEPFVFEDPQVRSMLVVEKLDAATGAALPGGAFDLVRDDGDGTYEEGVDPVAGSCETAGDDGTCSIGDLTFGTYWWVETAAPPGYELPDAPVSDAIVVDADNAGGELAVTTFRDPQLLTALSVRKLDGEGGEPLAGAVFLLYLDDGDSVADGPEGSDEPVGEPCTTGEDGVCTATGLRFGDYYWYEVAAPPGYEVPASRTSVIVTIDAENAGDDLTVDFSNPRVLTELTVQKVDSEDGQPLAGAGFDLVLDTNDDGGHDEGDTVVGSCDTGDDGTCSVAGLDFGTYFWVEVEPPAGYPMPDDPVSDAIVVDGDNAGAPNTFTFSNPRLFSELSVVKLDAQTDESLAGAEFDLVLDNGDGTYDPGVDQSVGSCTTGEDGTCTIGERDFGTYFWVETAAPQGYELPDARVSDPVVVDASNAGTTMPPSTFRDPQVASTLTVLKLDAENDGVLPGGEFDLVLDDGDGAHEPGTDEVVDSCTTGDEGTCSVDGLLFGTYFWVETAAPDGYLLPEDPVSDPVVVDAGNAGTDFALVTFRDRRATGPTWTVAKDSDPASGTSVQPGDLITYRITASELANGPITDAVVPDDLSEVLPHADVVPGSISTTAGTAVLEGTVLTWTIPGLSGDEVLTYQVQVDEDAAGATIRNRLTVAGSAPCAPDGCPSTVHDVASDSSPPLAVTGGIAWQILLAAAFLVATGALLSRFARSARARAGTKP</sequence>
<accession>A0ABW5W1C2</accession>
<evidence type="ECO:0000256" key="2">
    <source>
        <dbReference type="ARBA" id="ARBA00022525"/>
    </source>
</evidence>
<feature type="domain" description="SpaA-like prealbumin fold" evidence="6">
    <location>
        <begin position="368"/>
        <end position="448"/>
    </location>
</feature>
<feature type="domain" description="SpaA-like prealbumin fold" evidence="6">
    <location>
        <begin position="807"/>
        <end position="898"/>
    </location>
</feature>
<dbReference type="InterPro" id="IPR041033">
    <property type="entry name" value="SpaA_PFL_dom_1"/>
</dbReference>
<keyword evidence="8" id="KW-0176">Collagen</keyword>
<evidence type="ECO:0000313" key="8">
    <source>
        <dbReference type="EMBL" id="MFD2797724.1"/>
    </source>
</evidence>
<dbReference type="PANTHER" id="PTHR36108">
    <property type="entry name" value="COLOSSIN-B-RELATED"/>
    <property type="match status" value="1"/>
</dbReference>
<keyword evidence="2" id="KW-0964">Secreted</keyword>
<feature type="domain" description="SpaA-like prealbumin fold" evidence="6">
    <location>
        <begin position="1365"/>
        <end position="1452"/>
    </location>
</feature>
<dbReference type="RefSeq" id="WP_377190997.1">
    <property type="nucleotide sequence ID" value="NZ_JBHUOG010000002.1"/>
</dbReference>
<comment type="similarity">
    <text evidence="1">Belongs to the serine-aspartate repeat-containing protein (SDr) family.</text>
</comment>
<feature type="compositionally biased region" description="Acidic residues" evidence="4">
    <location>
        <begin position="508"/>
        <end position="521"/>
    </location>
</feature>
<evidence type="ECO:0000256" key="1">
    <source>
        <dbReference type="ARBA" id="ARBA00007257"/>
    </source>
</evidence>
<proteinExistence type="inferred from homology"/>
<feature type="domain" description="SpaA-like prealbumin fold" evidence="6">
    <location>
        <begin position="589"/>
        <end position="686"/>
    </location>
</feature>
<feature type="domain" description="SpaA-like prealbumin fold" evidence="6">
    <location>
        <begin position="481"/>
        <end position="560"/>
    </location>
</feature>
<dbReference type="PANTHER" id="PTHR36108:SF13">
    <property type="entry name" value="COLOSSIN-B-RELATED"/>
    <property type="match status" value="1"/>
</dbReference>
<keyword evidence="5" id="KW-0472">Membrane</keyword>
<keyword evidence="3" id="KW-0732">Signal</keyword>
<feature type="region of interest" description="Disordered" evidence="4">
    <location>
        <begin position="506"/>
        <end position="530"/>
    </location>
</feature>
<protein>
    <submittedName>
        <fullName evidence="8">Collagen binding domain-containing protein</fullName>
    </submittedName>
</protein>
<feature type="domain" description="SpaA-like prealbumin fold" evidence="6">
    <location>
        <begin position="1471"/>
        <end position="1560"/>
    </location>
</feature>
<evidence type="ECO:0000259" key="6">
    <source>
        <dbReference type="Pfam" id="PF17802"/>
    </source>
</evidence>
<feature type="domain" description="SpaA-like prealbumin fold" evidence="6">
    <location>
        <begin position="1256"/>
        <end position="1346"/>
    </location>
</feature>
<feature type="domain" description="SpaA-like prealbumin fold" evidence="6">
    <location>
        <begin position="1033"/>
        <end position="1113"/>
    </location>
</feature>
<feature type="domain" description="DUF7927" evidence="7">
    <location>
        <begin position="1894"/>
        <end position="2014"/>
    </location>
</feature>
<evidence type="ECO:0000256" key="5">
    <source>
        <dbReference type="SAM" id="Phobius"/>
    </source>
</evidence>
<dbReference type="Pfam" id="PF17802">
    <property type="entry name" value="SpaA"/>
    <property type="match status" value="15"/>
</dbReference>
<feature type="domain" description="SpaA-like prealbumin fold" evidence="6">
    <location>
        <begin position="919"/>
        <end position="1011"/>
    </location>
</feature>